<evidence type="ECO:0000313" key="8">
    <source>
        <dbReference type="Proteomes" id="UP000515847"/>
    </source>
</evidence>
<dbReference type="Gene3D" id="3.40.950.10">
    <property type="entry name" value="Fe-only Hydrogenase (Larger Subunit), Chain L, domain 3"/>
    <property type="match status" value="1"/>
</dbReference>
<evidence type="ECO:0000259" key="5">
    <source>
        <dbReference type="PROSITE" id="PS51379"/>
    </source>
</evidence>
<dbReference type="InterPro" id="IPR009016">
    <property type="entry name" value="Fe_hydrogenase"/>
</dbReference>
<keyword evidence="1" id="KW-0004">4Fe-4S</keyword>
<keyword evidence="4" id="KW-0411">Iron-sulfur</keyword>
<evidence type="ECO:0000313" key="7">
    <source>
        <dbReference type="EMBL" id="QNB47541.1"/>
    </source>
</evidence>
<keyword evidence="3" id="KW-0408">Iron</keyword>
<protein>
    <submittedName>
        <fullName evidence="7">4Fe-4S dicluster domain-containing protein</fullName>
    </submittedName>
</protein>
<dbReference type="GO" id="GO:0051539">
    <property type="term" value="F:4 iron, 4 sulfur cluster binding"/>
    <property type="evidence" value="ECO:0007669"/>
    <property type="project" value="UniProtKB-KW"/>
</dbReference>
<dbReference type="InterPro" id="IPR007202">
    <property type="entry name" value="4Fe-4S_dom"/>
</dbReference>
<dbReference type="GO" id="GO:0046872">
    <property type="term" value="F:metal ion binding"/>
    <property type="evidence" value="ECO:0007669"/>
    <property type="project" value="UniProtKB-KW"/>
</dbReference>
<dbReference type="AlphaFoldDB" id="A0A7G6E637"/>
<name>A0A7G6E637_THEFR</name>
<dbReference type="EMBL" id="CP045798">
    <property type="protein sequence ID" value="QNB47541.1"/>
    <property type="molecule type" value="Genomic_DNA"/>
</dbReference>
<feature type="domain" description="4Fe-4S ferredoxin-type" evidence="5">
    <location>
        <begin position="36"/>
        <end position="65"/>
    </location>
</feature>
<organism evidence="7 8">
    <name type="scientific">Thermanaerosceptrum fracticalcis</name>
    <dbReference type="NCBI Taxonomy" id="1712410"/>
    <lineage>
        <taxon>Bacteria</taxon>
        <taxon>Bacillati</taxon>
        <taxon>Bacillota</taxon>
        <taxon>Clostridia</taxon>
        <taxon>Eubacteriales</taxon>
        <taxon>Peptococcaceae</taxon>
        <taxon>Thermanaerosceptrum</taxon>
    </lineage>
</organism>
<reference evidence="7 8" key="1">
    <citation type="journal article" date="2019" name="Front. Microbiol.">
        <title>Thermoanaerosceptrum fracticalcis gen. nov. sp. nov., a Novel Fumarate-Fermenting Microorganism From a Deep Fractured Carbonate Aquifer of the US Great Basin.</title>
        <authorList>
            <person name="Hamilton-Brehm S.D."/>
            <person name="Stewart L.E."/>
            <person name="Zavarin M."/>
            <person name="Caldwell M."/>
            <person name="Lawson P.A."/>
            <person name="Onstott T.C."/>
            <person name="Grzymski J."/>
            <person name="Neveux I."/>
            <person name="Lollar B.S."/>
            <person name="Russell C.E."/>
            <person name="Moser D.P."/>
        </authorList>
    </citation>
    <scope>NUCLEOTIDE SEQUENCE [LARGE SCALE GENOMIC DNA]</scope>
    <source>
        <strain evidence="7 8">DRI-13</strain>
    </source>
</reference>
<dbReference type="InterPro" id="IPR017900">
    <property type="entry name" value="4Fe4S_Fe_S_CS"/>
</dbReference>
<evidence type="ECO:0000256" key="3">
    <source>
        <dbReference type="ARBA" id="ARBA00023004"/>
    </source>
</evidence>
<evidence type="ECO:0000256" key="4">
    <source>
        <dbReference type="ARBA" id="ARBA00023014"/>
    </source>
</evidence>
<dbReference type="PANTHER" id="PTHR11615">
    <property type="entry name" value="NITRATE, FORMATE, IRON DEHYDROGENASE"/>
    <property type="match status" value="1"/>
</dbReference>
<dbReference type="Gene3D" id="3.30.70.20">
    <property type="match status" value="1"/>
</dbReference>
<dbReference type="KEGG" id="tfr:BR63_15385"/>
<keyword evidence="2" id="KW-0479">Metal-binding</keyword>
<keyword evidence="8" id="KW-1185">Reference proteome</keyword>
<gene>
    <name evidence="7" type="ORF">BR63_15385</name>
</gene>
<evidence type="ECO:0000256" key="1">
    <source>
        <dbReference type="ARBA" id="ARBA00022485"/>
    </source>
</evidence>
<proteinExistence type="predicted"/>
<dbReference type="Pfam" id="PF13596">
    <property type="entry name" value="PAS_10"/>
    <property type="match status" value="1"/>
</dbReference>
<dbReference type="Pfam" id="PF04060">
    <property type="entry name" value="FeS"/>
    <property type="match status" value="1"/>
</dbReference>
<sequence length="563" mass="63682">MWDTVTDIISTRQADCKDCYRCLRACPVKAISFKGNQAKIEPDRCVLCGRCVVECPQKAKIVRNQTFKIKDYFSRKEPVYLSLAPSFPASFTQEAKGVMKLLEKSGFTKVEETAVGARYTVKAYKEEIAKSNGITKISTCCPVVVNLVEKYYPELRENLLPVLSPMVAHARHLKECYGNGIKVVFAGPCIAKLREAEENGLDAAMTFTQLKTLLDQVPIQGEEALKVFHERMETRMFPVHNGVLYAMKGQWGLEEEYWSIEGIENCCEILDALRKKDVQPIFIEMMACQGGCVGGPAIDSPYGLYKRKEKVKEFYQRHLHSPSRPLLDNLVMGKSFSSKAVRKEVFTEEEIRSVLVKMGKFTKGDERNCEGCGYKSCRDKAAAVLAGLAVPEMCIPYMRERAESLASTIVQSTPNSILVLDKEMVVRDFNPAAQKLFSSIPLKIGLKLSDYMNTQHYELVLEGRSSLTEQRVYYPEWGLFTRQIATPLKEDGFVMVIITDITQSEENRVQYQKMKEDVMVKAKEVINQQMMVAQTIAGLLGETTAETKATLMELLKHLEREEF</sequence>
<dbReference type="PROSITE" id="PS00198">
    <property type="entry name" value="4FE4S_FER_1"/>
    <property type="match status" value="1"/>
</dbReference>
<evidence type="ECO:0000259" key="6">
    <source>
        <dbReference type="PROSITE" id="PS51656"/>
    </source>
</evidence>
<dbReference type="Gene3D" id="3.30.450.20">
    <property type="entry name" value="PAS domain"/>
    <property type="match status" value="1"/>
</dbReference>
<dbReference type="Proteomes" id="UP000515847">
    <property type="component" value="Chromosome"/>
</dbReference>
<dbReference type="Pfam" id="PF02906">
    <property type="entry name" value="Fe_hyd_lg_C"/>
    <property type="match status" value="1"/>
</dbReference>
<dbReference type="SUPFAM" id="SSF53920">
    <property type="entry name" value="Fe-only hydrogenase"/>
    <property type="match status" value="1"/>
</dbReference>
<dbReference type="Pfam" id="PF12838">
    <property type="entry name" value="Fer4_7"/>
    <property type="match status" value="1"/>
</dbReference>
<accession>A0A7G6E637</accession>
<dbReference type="Gene3D" id="1.10.15.40">
    <property type="entry name" value="Electron transport complex subunit B, putative Fe-S cluster"/>
    <property type="match status" value="1"/>
</dbReference>
<dbReference type="PROSITE" id="PS51656">
    <property type="entry name" value="4FE4S"/>
    <property type="match status" value="1"/>
</dbReference>
<feature type="domain" description="4Fe-4S" evidence="6">
    <location>
        <begin position="350"/>
        <end position="411"/>
    </location>
</feature>
<dbReference type="SUPFAM" id="SSF54862">
    <property type="entry name" value="4Fe-4S ferredoxins"/>
    <property type="match status" value="1"/>
</dbReference>
<evidence type="ECO:0000256" key="2">
    <source>
        <dbReference type="ARBA" id="ARBA00022723"/>
    </source>
</evidence>
<dbReference type="InterPro" id="IPR050340">
    <property type="entry name" value="Cytosolic_Fe-S_CAF"/>
</dbReference>
<dbReference type="InterPro" id="IPR017896">
    <property type="entry name" value="4Fe4S_Fe-S-bd"/>
</dbReference>
<feature type="domain" description="4Fe-4S ferredoxin-type" evidence="5">
    <location>
        <begin position="7"/>
        <end position="35"/>
    </location>
</feature>
<dbReference type="InterPro" id="IPR004108">
    <property type="entry name" value="Fe_hydrogenase_lsu_C"/>
</dbReference>
<dbReference type="PROSITE" id="PS51379">
    <property type="entry name" value="4FE4S_FER_2"/>
    <property type="match status" value="2"/>
</dbReference>